<dbReference type="RefSeq" id="WP_338268917.1">
    <property type="nucleotide sequence ID" value="NZ_AP027271.1"/>
</dbReference>
<evidence type="ECO:0000256" key="1">
    <source>
        <dbReference type="SAM" id="Phobius"/>
    </source>
</evidence>
<accession>A0ABN6WPS7</accession>
<keyword evidence="1" id="KW-0472">Membrane</keyword>
<proteinExistence type="predicted"/>
<reference evidence="2 3" key="1">
    <citation type="submission" date="2023-01" db="EMBL/GenBank/DDBJ databases">
        <title>Complete genome sequence of Marinomonas pontica strain 200518_36.</title>
        <authorList>
            <person name="Ueki S."/>
            <person name="Gajardo G."/>
            <person name="Maruyama F."/>
        </authorList>
    </citation>
    <scope>NUCLEOTIDE SEQUENCE [LARGE SCALE GENOMIC DNA]</scope>
    <source>
        <strain evidence="2 3">200518_36</strain>
    </source>
</reference>
<keyword evidence="1" id="KW-1133">Transmembrane helix</keyword>
<feature type="transmembrane region" description="Helical" evidence="1">
    <location>
        <begin position="17"/>
        <end position="38"/>
    </location>
</feature>
<feature type="transmembrane region" description="Helical" evidence="1">
    <location>
        <begin position="169"/>
        <end position="187"/>
    </location>
</feature>
<evidence type="ECO:0000313" key="3">
    <source>
        <dbReference type="Proteomes" id="UP001307608"/>
    </source>
</evidence>
<name>A0ABN6WPS7_9GAMM</name>
<feature type="transmembrane region" description="Helical" evidence="1">
    <location>
        <begin position="231"/>
        <end position="251"/>
    </location>
</feature>
<protein>
    <recommendedName>
        <fullName evidence="4">EpsG family protein</fullName>
    </recommendedName>
</protein>
<feature type="transmembrane region" description="Helical" evidence="1">
    <location>
        <begin position="199"/>
        <end position="219"/>
    </location>
</feature>
<keyword evidence="3" id="KW-1185">Reference proteome</keyword>
<feature type="transmembrane region" description="Helical" evidence="1">
    <location>
        <begin position="143"/>
        <end position="162"/>
    </location>
</feature>
<feature type="transmembrane region" description="Helical" evidence="1">
    <location>
        <begin position="119"/>
        <end position="137"/>
    </location>
</feature>
<organism evidence="2 3">
    <name type="scientific">Marinomonas pontica</name>
    <dbReference type="NCBI Taxonomy" id="264739"/>
    <lineage>
        <taxon>Bacteria</taxon>
        <taxon>Pseudomonadati</taxon>
        <taxon>Pseudomonadota</taxon>
        <taxon>Gammaproteobacteria</taxon>
        <taxon>Oceanospirillales</taxon>
        <taxon>Oceanospirillaceae</taxon>
        <taxon>Marinomonas</taxon>
    </lineage>
</organism>
<dbReference type="EMBL" id="AP027271">
    <property type="protein sequence ID" value="BDX03990.1"/>
    <property type="molecule type" value="Genomic_DNA"/>
</dbReference>
<keyword evidence="1" id="KW-0812">Transmembrane</keyword>
<feature type="transmembrane region" description="Helical" evidence="1">
    <location>
        <begin position="50"/>
        <end position="74"/>
    </location>
</feature>
<evidence type="ECO:0008006" key="4">
    <source>
        <dbReference type="Google" id="ProtNLM"/>
    </source>
</evidence>
<feature type="transmembrane region" description="Helical" evidence="1">
    <location>
        <begin position="94"/>
        <end position="112"/>
    </location>
</feature>
<feature type="transmembrane region" description="Helical" evidence="1">
    <location>
        <begin position="305"/>
        <end position="323"/>
    </location>
</feature>
<dbReference type="Proteomes" id="UP001307608">
    <property type="component" value="Chromosome"/>
</dbReference>
<feature type="transmembrane region" description="Helical" evidence="1">
    <location>
        <begin position="271"/>
        <end position="293"/>
    </location>
</feature>
<evidence type="ECO:0000313" key="2">
    <source>
        <dbReference type="EMBL" id="BDX03990.1"/>
    </source>
</evidence>
<sequence length="333" mass="38308">MVILTGDRKNYKGEGGAFYKFTALLLSFLYAFLLSYFLPMDDAIKDRANYLVYAGGSDLIILRYISGGVLSFVFNEPIWLSINIFLSLFFAPEQVVSFVIFFSASVTAYLILQDNPRFFLFLLFFLIFPQVIGKYVVHLRQGLAISVFLLGWFCLSMKLRWLLFISASLIHASFFFIIALYILSVITRKLNFAIDLRSFVIFIFGLIVSFGLGFVATLLGARQSNEYDFSAAEVSGLGFIFWLGVLVLYWLQGREFTKRHAFSMTVLVFYLTTYFFIEVTGRIFESVVIIVLLSSLELTNWRKKLFILACVFFVFLSWLLRINQPWLGWGTGF</sequence>
<gene>
    <name evidence="2" type="ORF">MACH16_27380</name>
</gene>